<evidence type="ECO:0000256" key="1">
    <source>
        <dbReference type="SAM" id="MobiDB-lite"/>
    </source>
</evidence>
<dbReference type="Proteomes" id="UP001499930">
    <property type="component" value="Unassembled WGS sequence"/>
</dbReference>
<evidence type="ECO:0008006" key="4">
    <source>
        <dbReference type="Google" id="ProtNLM"/>
    </source>
</evidence>
<feature type="compositionally biased region" description="Basic and acidic residues" evidence="1">
    <location>
        <begin position="197"/>
        <end position="207"/>
    </location>
</feature>
<comment type="caution">
    <text evidence="2">The sequence shown here is derived from an EMBL/GenBank/DDBJ whole genome shotgun (WGS) entry which is preliminary data.</text>
</comment>
<dbReference type="NCBIfam" id="TIGR04222">
    <property type="entry name" value="near_uncomplex"/>
    <property type="match status" value="1"/>
</dbReference>
<dbReference type="RefSeq" id="WP_344902648.1">
    <property type="nucleotide sequence ID" value="NZ_BAAAWD010000017.1"/>
</dbReference>
<dbReference type="EMBL" id="BAAAWD010000017">
    <property type="protein sequence ID" value="GAA3028922.1"/>
    <property type="molecule type" value="Genomic_DNA"/>
</dbReference>
<feature type="region of interest" description="Disordered" evidence="1">
    <location>
        <begin position="197"/>
        <end position="267"/>
    </location>
</feature>
<feature type="region of interest" description="Disordered" evidence="1">
    <location>
        <begin position="132"/>
        <end position="153"/>
    </location>
</feature>
<accession>A0ABP6L530</accession>
<reference evidence="3" key="1">
    <citation type="journal article" date="2019" name="Int. J. Syst. Evol. Microbiol.">
        <title>The Global Catalogue of Microorganisms (GCM) 10K type strain sequencing project: providing services to taxonomists for standard genome sequencing and annotation.</title>
        <authorList>
            <consortium name="The Broad Institute Genomics Platform"/>
            <consortium name="The Broad Institute Genome Sequencing Center for Infectious Disease"/>
            <person name="Wu L."/>
            <person name="Ma J."/>
        </authorList>
    </citation>
    <scope>NUCLEOTIDE SEQUENCE [LARGE SCALE GENOMIC DNA]</scope>
    <source>
        <strain evidence="3">JCM 3106</strain>
    </source>
</reference>
<feature type="compositionally biased region" description="Gly residues" evidence="1">
    <location>
        <begin position="218"/>
        <end position="228"/>
    </location>
</feature>
<sequence length="267" mass="27141">MSALQIVVVVGVSLLAVAGLVAMRLAAHSSRVYEGPELTAYDLALLAGGPARMADTALVSLTTAGDVRARRDGRLSRVSGRAERVDHPVEAEILAMVEAEADGLPVWTIRGRVVSGPAVAAQVTRLRELGLIDPPGSGRADPTHPNRAGQAALAHHRLRYREKRTLPPRPGERTVQDRPGVVDVALYGLSRMRDGRLSEALSLDHPRPAPRPRRNRGGGDGGMYGGTAAGTHGTEDGGWGSSGDGGGGGGGDGGGGGGGGGGGCGGP</sequence>
<organism evidence="2 3">
    <name type="scientific">Streptosporangium longisporum</name>
    <dbReference type="NCBI Taxonomy" id="46187"/>
    <lineage>
        <taxon>Bacteria</taxon>
        <taxon>Bacillati</taxon>
        <taxon>Actinomycetota</taxon>
        <taxon>Actinomycetes</taxon>
        <taxon>Streptosporangiales</taxon>
        <taxon>Streptosporangiaceae</taxon>
        <taxon>Streptosporangium</taxon>
    </lineage>
</organism>
<dbReference type="InterPro" id="IPR026467">
    <property type="entry name" value="Ser/Gly_Cys_C_dom"/>
</dbReference>
<gene>
    <name evidence="2" type="ORF">GCM10017559_64260</name>
</gene>
<feature type="compositionally biased region" description="Gly residues" evidence="1">
    <location>
        <begin position="236"/>
        <end position="267"/>
    </location>
</feature>
<evidence type="ECO:0000313" key="2">
    <source>
        <dbReference type="EMBL" id="GAA3028922.1"/>
    </source>
</evidence>
<protein>
    <recommendedName>
        <fullName evidence="4">TIGR04222 domain-containing membrane protein</fullName>
    </recommendedName>
</protein>
<keyword evidence="3" id="KW-1185">Reference proteome</keyword>
<proteinExistence type="predicted"/>
<evidence type="ECO:0000313" key="3">
    <source>
        <dbReference type="Proteomes" id="UP001499930"/>
    </source>
</evidence>
<name>A0ABP6L530_9ACTN</name>